<protein>
    <recommendedName>
        <fullName evidence="5">Phospholipase B1, membrane-associated</fullName>
    </recommendedName>
</protein>
<dbReference type="SUPFAM" id="SSF52266">
    <property type="entry name" value="SGNH hydrolase"/>
    <property type="match status" value="1"/>
</dbReference>
<feature type="chain" id="PRO_5008789178" description="Phospholipase B1, membrane-associated" evidence="1">
    <location>
        <begin position="19"/>
        <end position="406"/>
    </location>
</feature>
<dbReference type="EMBL" id="AMQN01004318">
    <property type="status" value="NOT_ANNOTATED_CDS"/>
    <property type="molecule type" value="Genomic_DNA"/>
</dbReference>
<dbReference type="InterPro" id="IPR035547">
    <property type="entry name" value="Phospholipase_B"/>
</dbReference>
<dbReference type="InterPro" id="IPR038885">
    <property type="entry name" value="PLB1"/>
</dbReference>
<dbReference type="OMA" id="WGVSASI"/>
<dbReference type="GO" id="GO:0006644">
    <property type="term" value="P:phospholipid metabolic process"/>
    <property type="evidence" value="ECO:0007669"/>
    <property type="project" value="TreeGrafter"/>
</dbReference>
<gene>
    <name evidence="2" type="ORF">CAPTEDRAFT_221103</name>
</gene>
<reference evidence="3" key="3">
    <citation type="submission" date="2015-06" db="UniProtKB">
        <authorList>
            <consortium name="EnsemblMetazoa"/>
        </authorList>
    </citation>
    <scope>IDENTIFICATION</scope>
</reference>
<dbReference type="EnsemblMetazoa" id="CapteT221103">
    <property type="protein sequence ID" value="CapteP221103"/>
    <property type="gene ID" value="CapteG221103"/>
</dbReference>
<name>R7VJ35_CAPTE</name>
<dbReference type="Gene3D" id="3.40.50.1110">
    <property type="entry name" value="SGNH hydrolase"/>
    <property type="match status" value="1"/>
</dbReference>
<evidence type="ECO:0000256" key="1">
    <source>
        <dbReference type="SAM" id="SignalP"/>
    </source>
</evidence>
<proteinExistence type="predicted"/>
<dbReference type="CDD" id="cd01824">
    <property type="entry name" value="Phospholipase_B_like"/>
    <property type="match status" value="1"/>
</dbReference>
<feature type="signal peptide" evidence="1">
    <location>
        <begin position="1"/>
        <end position="18"/>
    </location>
</feature>
<reference evidence="2 4" key="2">
    <citation type="journal article" date="2013" name="Nature">
        <title>Insights into bilaterian evolution from three spiralian genomes.</title>
        <authorList>
            <person name="Simakov O."/>
            <person name="Marletaz F."/>
            <person name="Cho S.J."/>
            <person name="Edsinger-Gonzales E."/>
            <person name="Havlak P."/>
            <person name="Hellsten U."/>
            <person name="Kuo D.H."/>
            <person name="Larsson T."/>
            <person name="Lv J."/>
            <person name="Arendt D."/>
            <person name="Savage R."/>
            <person name="Osoegawa K."/>
            <person name="de Jong P."/>
            <person name="Grimwood J."/>
            <person name="Chapman J.A."/>
            <person name="Shapiro H."/>
            <person name="Aerts A."/>
            <person name="Otillar R.P."/>
            <person name="Terry A.Y."/>
            <person name="Boore J.L."/>
            <person name="Grigoriev I.V."/>
            <person name="Lindberg D.R."/>
            <person name="Seaver E.C."/>
            <person name="Weisblat D.A."/>
            <person name="Putnam N.H."/>
            <person name="Rokhsar D.S."/>
        </authorList>
    </citation>
    <scope>NUCLEOTIDE SEQUENCE</scope>
    <source>
        <strain evidence="2 4">I ESC-2004</strain>
    </source>
</reference>
<dbReference type="PANTHER" id="PTHR21325">
    <property type="entry name" value="PHOSPHOLIPASE B, PLB1"/>
    <property type="match status" value="1"/>
</dbReference>
<dbReference type="InterPro" id="IPR036514">
    <property type="entry name" value="SGNH_hydro_sf"/>
</dbReference>
<keyword evidence="1" id="KW-0732">Signal</keyword>
<dbReference type="OrthoDB" id="10265800at2759"/>
<dbReference type="EMBL" id="KB293181">
    <property type="protein sequence ID" value="ELU16326.1"/>
    <property type="molecule type" value="Genomic_DNA"/>
</dbReference>
<evidence type="ECO:0000313" key="2">
    <source>
        <dbReference type="EMBL" id="ELU16326.1"/>
    </source>
</evidence>
<evidence type="ECO:0000313" key="4">
    <source>
        <dbReference type="Proteomes" id="UP000014760"/>
    </source>
</evidence>
<dbReference type="AlphaFoldDB" id="R7VJ35"/>
<evidence type="ECO:0000313" key="3">
    <source>
        <dbReference type="EnsemblMetazoa" id="CapteP221103"/>
    </source>
</evidence>
<reference evidence="4" key="1">
    <citation type="submission" date="2012-12" db="EMBL/GenBank/DDBJ databases">
        <authorList>
            <person name="Hellsten U."/>
            <person name="Grimwood J."/>
            <person name="Chapman J.A."/>
            <person name="Shapiro H."/>
            <person name="Aerts A."/>
            <person name="Otillar R.P."/>
            <person name="Terry A.Y."/>
            <person name="Boore J.L."/>
            <person name="Simakov O."/>
            <person name="Marletaz F."/>
            <person name="Cho S.-J."/>
            <person name="Edsinger-Gonzales E."/>
            <person name="Havlak P."/>
            <person name="Kuo D.-H."/>
            <person name="Larsson T."/>
            <person name="Lv J."/>
            <person name="Arendt D."/>
            <person name="Savage R."/>
            <person name="Osoegawa K."/>
            <person name="de Jong P."/>
            <person name="Lindberg D.R."/>
            <person name="Seaver E.C."/>
            <person name="Weisblat D.A."/>
            <person name="Putnam N.H."/>
            <person name="Grigoriev I.V."/>
            <person name="Rokhsar D.S."/>
        </authorList>
    </citation>
    <scope>NUCLEOTIDE SEQUENCE</scope>
    <source>
        <strain evidence="4">I ESC-2004</strain>
    </source>
</reference>
<sequence>MKLSVVILTLAFVGISVASPAKSSHGKGARSMLKEANMKALHKLLSNQKQPTPRYELPEPIFTCDTSTGEEPTSVHALTPGDIDIIAAVGDSVTTGYGIDAEDISEVQRPYRGKVFSNGGDAQLEGEDRVVTLANILKKFNPNIRGVAHGIAHKDDPEAGLNKATSDAESRDMLAQVQEVIAEIENNEDYDYENDWKMLVMYVGGYDLCYACEDQPEPGTEYQYRDNLREAIEWLKDVKEVPKMYVVLVPVTDISLAPQYVNSDMCALVQALTCPCLVDEDFFPTLRDLQLEYCRLAREDARGGRWDTRDDFTVGYQPFTQDILPAEDEEGLVQDMMSVDCFHPSTIGHQAYTLMMWHNMLSPMGNKHHFGNVIEDMDEIINMKCPTEEAPYIYTNLNSGERKTKD</sequence>
<keyword evidence="4" id="KW-1185">Reference proteome</keyword>
<dbReference type="PANTHER" id="PTHR21325:SF31">
    <property type="entry name" value="GH22081P-RELATED"/>
    <property type="match status" value="1"/>
</dbReference>
<dbReference type="HOGENOM" id="CLU_038975_1_0_1"/>
<dbReference type="Pfam" id="PF00657">
    <property type="entry name" value="Lipase_GDSL"/>
    <property type="match status" value="1"/>
</dbReference>
<evidence type="ECO:0008006" key="5">
    <source>
        <dbReference type="Google" id="ProtNLM"/>
    </source>
</evidence>
<organism evidence="2">
    <name type="scientific">Capitella teleta</name>
    <name type="common">Polychaete worm</name>
    <dbReference type="NCBI Taxonomy" id="283909"/>
    <lineage>
        <taxon>Eukaryota</taxon>
        <taxon>Metazoa</taxon>
        <taxon>Spiralia</taxon>
        <taxon>Lophotrochozoa</taxon>
        <taxon>Annelida</taxon>
        <taxon>Polychaeta</taxon>
        <taxon>Sedentaria</taxon>
        <taxon>Scolecida</taxon>
        <taxon>Capitellidae</taxon>
        <taxon>Capitella</taxon>
    </lineage>
</organism>
<dbReference type="STRING" id="283909.R7VJ35"/>
<accession>R7VJ35</accession>
<dbReference type="InterPro" id="IPR001087">
    <property type="entry name" value="GDSL"/>
</dbReference>
<dbReference type="Proteomes" id="UP000014760">
    <property type="component" value="Unassembled WGS sequence"/>
</dbReference>
<dbReference type="GO" id="GO:0004620">
    <property type="term" value="F:phospholipase activity"/>
    <property type="evidence" value="ECO:0007669"/>
    <property type="project" value="InterPro"/>
</dbReference>